<dbReference type="EC" id="2.3.1.41" evidence="1"/>
<comment type="caution">
    <text evidence="1">The sequence shown here is derived from an EMBL/GenBank/DDBJ whole genome shotgun (WGS) entry which is preliminary data.</text>
</comment>
<accession>X7YLZ2</accession>
<sequence length="43" mass="4817">MSTASHRWLSDHAVEGWWCSPGAVLWSWPFALLTKSGAAWSRS</sequence>
<organism evidence="1">
    <name type="scientific">Mycobacterium xenopi 4042</name>
    <dbReference type="NCBI Taxonomy" id="1299334"/>
    <lineage>
        <taxon>Bacteria</taxon>
        <taxon>Bacillati</taxon>
        <taxon>Actinomycetota</taxon>
        <taxon>Actinomycetes</taxon>
        <taxon>Mycobacteriales</taxon>
        <taxon>Mycobacteriaceae</taxon>
        <taxon>Mycobacterium</taxon>
    </lineage>
</organism>
<protein>
    <submittedName>
        <fullName evidence="1">Phenolphthiocerol synthesis polyketide synthase type I Pks15/1 domain protein</fullName>
        <ecNumber evidence="1">2.3.1.41</ecNumber>
    </submittedName>
</protein>
<evidence type="ECO:0000313" key="1">
    <source>
        <dbReference type="EMBL" id="EUA08217.1"/>
    </source>
</evidence>
<dbReference type="PATRIC" id="fig|1299334.3.peg.9640"/>
<proteinExistence type="predicted"/>
<keyword evidence="1" id="KW-0808">Transferase</keyword>
<name>X7YLZ2_MYCXE</name>
<dbReference type="EMBL" id="JAOB01000091">
    <property type="protein sequence ID" value="EUA08217.1"/>
    <property type="molecule type" value="Genomic_DNA"/>
</dbReference>
<dbReference type="GO" id="GO:0004315">
    <property type="term" value="F:3-oxoacyl-[acyl-carrier-protein] synthase activity"/>
    <property type="evidence" value="ECO:0007669"/>
    <property type="project" value="UniProtKB-EC"/>
</dbReference>
<gene>
    <name evidence="1" type="ORF">I553_4045</name>
</gene>
<reference evidence="1" key="1">
    <citation type="submission" date="2014-01" db="EMBL/GenBank/DDBJ databases">
        <authorList>
            <person name="Brown-Elliot B."/>
            <person name="Wallace R."/>
            <person name="Lenaerts A."/>
            <person name="Ordway D."/>
            <person name="DeGroote M.A."/>
            <person name="Parker T."/>
            <person name="Sizemore C."/>
            <person name="Tallon L.J."/>
            <person name="Sadzewicz L.K."/>
            <person name="Sengamalay N."/>
            <person name="Fraser C.M."/>
            <person name="Hine E."/>
            <person name="Shefchek K.A."/>
            <person name="Das S.P."/>
            <person name="Tettelin H."/>
        </authorList>
    </citation>
    <scope>NUCLEOTIDE SEQUENCE [LARGE SCALE GENOMIC DNA]</scope>
    <source>
        <strain evidence="1">4042</strain>
    </source>
</reference>
<keyword evidence="1" id="KW-0012">Acyltransferase</keyword>
<dbReference type="AlphaFoldDB" id="X7YLZ2"/>